<proteinExistence type="predicted"/>
<dbReference type="Proteomes" id="UP001596353">
    <property type="component" value="Unassembled WGS sequence"/>
</dbReference>
<gene>
    <name evidence="1" type="ORF">ACFQFQ_22465</name>
</gene>
<evidence type="ECO:0000313" key="2">
    <source>
        <dbReference type="Proteomes" id="UP001596353"/>
    </source>
</evidence>
<name>A0ABW2B7S4_9RHOB</name>
<reference evidence="2" key="1">
    <citation type="journal article" date="2019" name="Int. J. Syst. Evol. Microbiol.">
        <title>The Global Catalogue of Microorganisms (GCM) 10K type strain sequencing project: providing services to taxonomists for standard genome sequencing and annotation.</title>
        <authorList>
            <consortium name="The Broad Institute Genomics Platform"/>
            <consortium name="The Broad Institute Genome Sequencing Center for Infectious Disease"/>
            <person name="Wu L."/>
            <person name="Ma J."/>
        </authorList>
    </citation>
    <scope>NUCLEOTIDE SEQUENCE [LARGE SCALE GENOMIC DNA]</scope>
    <source>
        <strain evidence="2">CCUG 66188</strain>
    </source>
</reference>
<comment type="caution">
    <text evidence="1">The sequence shown here is derived from an EMBL/GenBank/DDBJ whole genome shotgun (WGS) entry which is preliminary data.</text>
</comment>
<evidence type="ECO:0000313" key="1">
    <source>
        <dbReference type="EMBL" id="MFC6761598.1"/>
    </source>
</evidence>
<dbReference type="EMBL" id="JBHSWG010000003">
    <property type="protein sequence ID" value="MFC6761598.1"/>
    <property type="molecule type" value="Genomic_DNA"/>
</dbReference>
<keyword evidence="2" id="KW-1185">Reference proteome</keyword>
<accession>A0ABW2B7S4</accession>
<protein>
    <submittedName>
        <fullName evidence="1">Uncharacterized protein</fullName>
    </submittedName>
</protein>
<organism evidence="1 2">
    <name type="scientific">Sulfitobacter porphyrae</name>
    <dbReference type="NCBI Taxonomy" id="1246864"/>
    <lineage>
        <taxon>Bacteria</taxon>
        <taxon>Pseudomonadati</taxon>
        <taxon>Pseudomonadota</taxon>
        <taxon>Alphaproteobacteria</taxon>
        <taxon>Rhodobacterales</taxon>
        <taxon>Roseobacteraceae</taxon>
        <taxon>Sulfitobacter</taxon>
    </lineage>
</organism>
<sequence>MKQADRTNDAFPGKSTVLAGAGNFTAVMCDITSGDDGYAVRKFDAPGPSFKTATVSGLACERFSALQTQQTGLVALKGLIPLGPGLQQEQDK</sequence>